<dbReference type="SUPFAM" id="SSF52499">
    <property type="entry name" value="Isochorismatase-like hydrolases"/>
    <property type="match status" value="1"/>
</dbReference>
<feature type="domain" description="Isochorismatase-like" evidence="2">
    <location>
        <begin position="9"/>
        <end position="182"/>
    </location>
</feature>
<dbReference type="Pfam" id="PF00857">
    <property type="entry name" value="Isochorismatase"/>
    <property type="match status" value="1"/>
</dbReference>
<protein>
    <submittedName>
        <fullName evidence="3">Hydrolase</fullName>
    </submittedName>
</protein>
<dbReference type="Gene3D" id="3.40.50.850">
    <property type="entry name" value="Isochorismatase-like"/>
    <property type="match status" value="1"/>
</dbReference>
<dbReference type="InterPro" id="IPR050272">
    <property type="entry name" value="Isochorismatase-like_hydrls"/>
</dbReference>
<name>A0ABS9ZC69_9HYPH</name>
<dbReference type="InterPro" id="IPR000868">
    <property type="entry name" value="Isochorismatase-like_dom"/>
</dbReference>
<gene>
    <name evidence="3" type="ORF">K2U94_15770</name>
</gene>
<dbReference type="EMBL" id="JAIVFP010000001">
    <property type="protein sequence ID" value="MCI4684202.1"/>
    <property type="molecule type" value="Genomic_DNA"/>
</dbReference>
<reference evidence="3" key="1">
    <citation type="journal article" date="2022" name="ISME J.">
        <title>Identification of active gaseous-alkane degraders at natural gas seeps.</title>
        <authorList>
            <person name="Farhan Ul Haque M."/>
            <person name="Hernandez M."/>
            <person name="Crombie A.T."/>
            <person name="Murrell J.C."/>
        </authorList>
    </citation>
    <scope>NUCLEOTIDE SEQUENCE</scope>
    <source>
        <strain evidence="3">PC2</strain>
    </source>
</reference>
<evidence type="ECO:0000256" key="1">
    <source>
        <dbReference type="ARBA" id="ARBA00022801"/>
    </source>
</evidence>
<evidence type="ECO:0000313" key="3">
    <source>
        <dbReference type="EMBL" id="MCI4684202.1"/>
    </source>
</evidence>
<evidence type="ECO:0000259" key="2">
    <source>
        <dbReference type="Pfam" id="PF00857"/>
    </source>
</evidence>
<dbReference type="InterPro" id="IPR036380">
    <property type="entry name" value="Isochorismatase-like_sf"/>
</dbReference>
<dbReference type="CDD" id="cd00431">
    <property type="entry name" value="cysteine_hydrolases"/>
    <property type="match status" value="1"/>
</dbReference>
<dbReference type="Proteomes" id="UP001139104">
    <property type="component" value="Unassembled WGS sequence"/>
</dbReference>
<organism evidence="3 4">
    <name type="scientific">Candidatus Rhodoblastus alkanivorans</name>
    <dbReference type="NCBI Taxonomy" id="2954117"/>
    <lineage>
        <taxon>Bacteria</taxon>
        <taxon>Pseudomonadati</taxon>
        <taxon>Pseudomonadota</taxon>
        <taxon>Alphaproteobacteria</taxon>
        <taxon>Hyphomicrobiales</taxon>
        <taxon>Rhodoblastaceae</taxon>
        <taxon>Rhodoblastus</taxon>
    </lineage>
</organism>
<dbReference type="RefSeq" id="WP_243068109.1">
    <property type="nucleotide sequence ID" value="NZ_JAIVFK010000015.1"/>
</dbReference>
<dbReference type="PANTHER" id="PTHR43540:SF7">
    <property type="entry name" value="ISOCHORISMATASE FAMILY PROTEIN YECD"/>
    <property type="match status" value="1"/>
</dbReference>
<accession>A0ABS9ZC69</accession>
<comment type="caution">
    <text evidence="3">The sequence shown here is derived from an EMBL/GenBank/DDBJ whole genome shotgun (WGS) entry which is preliminary data.</text>
</comment>
<sequence length="190" mass="20411">MITLDPKSAALVLIDLQNGIVQTPTAPHSAPEVVIRARSLATRFRQNGAPLFPVRVAFAPDFADAPRQKVDAPMQLPAGGLPPGWSDLVEGVAAPGDIVVTKRQWGAFHGTELELQLRRRSVKTLVLGGIATNFGVQSTARQAWELGFEVVIVEDACASRAAELHDFAIRQILPRVSRVTTSVDVVFATA</sequence>
<proteinExistence type="predicted"/>
<dbReference type="NCBIfam" id="NF008517">
    <property type="entry name" value="PRK11440.1"/>
    <property type="match status" value="1"/>
</dbReference>
<keyword evidence="1 3" id="KW-0378">Hydrolase</keyword>
<dbReference type="GO" id="GO:0016787">
    <property type="term" value="F:hydrolase activity"/>
    <property type="evidence" value="ECO:0007669"/>
    <property type="project" value="UniProtKB-KW"/>
</dbReference>
<dbReference type="PANTHER" id="PTHR43540">
    <property type="entry name" value="PEROXYUREIDOACRYLATE/UREIDOACRYLATE AMIDOHYDROLASE-RELATED"/>
    <property type="match status" value="1"/>
</dbReference>
<evidence type="ECO:0000313" key="4">
    <source>
        <dbReference type="Proteomes" id="UP001139104"/>
    </source>
</evidence>
<keyword evidence="4" id="KW-1185">Reference proteome</keyword>